<gene>
    <name evidence="1" type="ORF">L195_g041275</name>
    <name evidence="2" type="ORF">L195_g047544</name>
</gene>
<dbReference type="EMBL" id="ASHM01066168">
    <property type="protein sequence ID" value="PNX91413.1"/>
    <property type="molecule type" value="Genomic_DNA"/>
</dbReference>
<reference evidence="1 3" key="2">
    <citation type="journal article" date="2017" name="Front. Plant Sci.">
        <title>Gene Classification and Mining of Molecular Markers Useful in Red Clover (Trifolium pratense) Breeding.</title>
        <authorList>
            <person name="Istvanek J."/>
            <person name="Dluhosova J."/>
            <person name="Dluhos P."/>
            <person name="Patkova L."/>
            <person name="Nedelnik J."/>
            <person name="Repkova J."/>
        </authorList>
    </citation>
    <scope>NUCLEOTIDE SEQUENCE [LARGE SCALE GENOMIC DNA]</scope>
    <source>
        <strain evidence="3">cv. Tatra</strain>
        <tissue evidence="1">Young leaves</tissue>
    </source>
</reference>
<reference evidence="1 3" key="1">
    <citation type="journal article" date="2014" name="Am. J. Bot.">
        <title>Genome assembly and annotation for red clover (Trifolium pratense; Fabaceae).</title>
        <authorList>
            <person name="Istvanek J."/>
            <person name="Jaros M."/>
            <person name="Krenek A."/>
            <person name="Repkova J."/>
        </authorList>
    </citation>
    <scope>NUCLEOTIDE SEQUENCE [LARGE SCALE GENOMIC DNA]</scope>
    <source>
        <strain evidence="3">cv. Tatra</strain>
        <tissue evidence="1">Young leaves</tissue>
    </source>
</reference>
<name>A0A2K3M343_TRIPR</name>
<sequence length="53" mass="5974">GVPMLSEVVKRLVNGSFSIGKMNCDEQENERRVIVRREIRVAKEAIVTCELNG</sequence>
<comment type="caution">
    <text evidence="1">The sequence shown here is derived from an EMBL/GenBank/DDBJ whole genome shotgun (WGS) entry which is preliminary data.</text>
</comment>
<accession>A0A2K3M343</accession>
<protein>
    <submittedName>
        <fullName evidence="1">Uncharacterized protein</fullName>
    </submittedName>
</protein>
<organism evidence="1 3">
    <name type="scientific">Trifolium pratense</name>
    <name type="common">Red clover</name>
    <dbReference type="NCBI Taxonomy" id="57577"/>
    <lineage>
        <taxon>Eukaryota</taxon>
        <taxon>Viridiplantae</taxon>
        <taxon>Streptophyta</taxon>
        <taxon>Embryophyta</taxon>
        <taxon>Tracheophyta</taxon>
        <taxon>Spermatophyta</taxon>
        <taxon>Magnoliopsida</taxon>
        <taxon>eudicotyledons</taxon>
        <taxon>Gunneridae</taxon>
        <taxon>Pentapetalae</taxon>
        <taxon>rosids</taxon>
        <taxon>fabids</taxon>
        <taxon>Fabales</taxon>
        <taxon>Fabaceae</taxon>
        <taxon>Papilionoideae</taxon>
        <taxon>50 kb inversion clade</taxon>
        <taxon>NPAAA clade</taxon>
        <taxon>Hologalegina</taxon>
        <taxon>IRL clade</taxon>
        <taxon>Trifolieae</taxon>
        <taxon>Trifolium</taxon>
    </lineage>
</organism>
<dbReference type="Proteomes" id="UP000236291">
    <property type="component" value="Unassembled WGS sequence"/>
</dbReference>
<proteinExistence type="predicted"/>
<dbReference type="EMBL" id="ASHM01048224">
    <property type="protein sequence ID" value="PNX85208.1"/>
    <property type="molecule type" value="Genomic_DNA"/>
</dbReference>
<dbReference type="AlphaFoldDB" id="A0A2K3M343"/>
<feature type="non-terminal residue" evidence="1">
    <location>
        <position position="1"/>
    </location>
</feature>
<evidence type="ECO:0000313" key="3">
    <source>
        <dbReference type="Proteomes" id="UP000236291"/>
    </source>
</evidence>
<evidence type="ECO:0000313" key="2">
    <source>
        <dbReference type="EMBL" id="PNX91413.1"/>
    </source>
</evidence>
<evidence type="ECO:0000313" key="1">
    <source>
        <dbReference type="EMBL" id="PNX85208.1"/>
    </source>
</evidence>